<dbReference type="OrthoDB" id="3265563at2759"/>
<dbReference type="EMBL" id="SEOQ01000450">
    <property type="protein sequence ID" value="TFY62718.1"/>
    <property type="molecule type" value="Genomic_DNA"/>
</dbReference>
<dbReference type="Proteomes" id="UP000298327">
    <property type="component" value="Unassembled WGS sequence"/>
</dbReference>
<evidence type="ECO:0000256" key="1">
    <source>
        <dbReference type="SAM" id="Phobius"/>
    </source>
</evidence>
<organism evidence="2 3">
    <name type="scientific">Dentipellis fragilis</name>
    <dbReference type="NCBI Taxonomy" id="205917"/>
    <lineage>
        <taxon>Eukaryota</taxon>
        <taxon>Fungi</taxon>
        <taxon>Dikarya</taxon>
        <taxon>Basidiomycota</taxon>
        <taxon>Agaricomycotina</taxon>
        <taxon>Agaricomycetes</taxon>
        <taxon>Russulales</taxon>
        <taxon>Hericiaceae</taxon>
        <taxon>Dentipellis</taxon>
    </lineage>
</organism>
<evidence type="ECO:0000313" key="2">
    <source>
        <dbReference type="EMBL" id="TFY62718.1"/>
    </source>
</evidence>
<name>A0A4Y9YLP2_9AGAM</name>
<accession>A0A4Y9YLP2</accession>
<evidence type="ECO:0000313" key="3">
    <source>
        <dbReference type="Proteomes" id="UP000298327"/>
    </source>
</evidence>
<keyword evidence="1" id="KW-0812">Transmembrane</keyword>
<reference evidence="2 3" key="1">
    <citation type="submission" date="2019-02" db="EMBL/GenBank/DDBJ databases">
        <title>Genome sequencing of the rare red list fungi Dentipellis fragilis.</title>
        <authorList>
            <person name="Buettner E."/>
            <person name="Kellner H."/>
        </authorList>
    </citation>
    <scope>NUCLEOTIDE SEQUENCE [LARGE SCALE GENOMIC DNA]</scope>
    <source>
        <strain evidence="2 3">DSM 105465</strain>
    </source>
</reference>
<sequence>IGHAASRIWFMARQLEMTLGKATGVRYRAAMSMIIESGLLITASQLAVTCTTFIDNVEIYSYLISDIAQMLMIIAPTLIIVRVGMGQGFDSVVETAHEHQASHGVRERQVRSIRFASHPTTTAEGSHLASVEQTSEVLRRSLTQIHAVHTTVMSTRTTGKKRRTRMEKRQKLL</sequence>
<comment type="caution">
    <text evidence="2">The sequence shown here is derived from an EMBL/GenBank/DDBJ whole genome shotgun (WGS) entry which is preliminary data.</text>
</comment>
<proteinExistence type="predicted"/>
<feature type="transmembrane region" description="Helical" evidence="1">
    <location>
        <begin position="60"/>
        <end position="81"/>
    </location>
</feature>
<feature type="non-terminal residue" evidence="2">
    <location>
        <position position="1"/>
    </location>
</feature>
<gene>
    <name evidence="2" type="ORF">EVG20_g6599</name>
</gene>
<keyword evidence="1" id="KW-1133">Transmembrane helix</keyword>
<keyword evidence="3" id="KW-1185">Reference proteome</keyword>
<keyword evidence="1" id="KW-0472">Membrane</keyword>
<protein>
    <submittedName>
        <fullName evidence="2">Uncharacterized protein</fullName>
    </submittedName>
</protein>
<dbReference type="AlphaFoldDB" id="A0A4Y9YLP2"/>
<feature type="transmembrane region" description="Helical" evidence="1">
    <location>
        <begin position="33"/>
        <end position="54"/>
    </location>
</feature>